<dbReference type="Gene3D" id="1.25.40.10">
    <property type="entry name" value="Tetratricopeptide repeat domain"/>
    <property type="match status" value="2"/>
</dbReference>
<evidence type="ECO:0000313" key="8">
    <source>
        <dbReference type="EMBL" id="KAK8940889.1"/>
    </source>
</evidence>
<comment type="similarity">
    <text evidence="2">Belongs to the UTP6 family.</text>
</comment>
<sequence length="650" mass="75633">MADEVQFRLERMANELEDLEKRGLMEWDKINEIVKQRREFEYRLQRPSPLKKDFLDYIEYEKKLEAYRKCRKRMIIRQMKEEDEEVGGKKKIRYKKWKKSLSDSAGIVRIMGLYKMAVSRFKGDLGLWFQYLEFCRERRHGRMKEALGQVLKLHPKVPGLWIYAAAWEFDKNLNVVAARALMQSGLRACPNSEDLWIEYLRMELTYLNKLKARKEILGENLKMLKPESTEVSQWKEENKDLFMSLDTKNNDEKNVNESIVEDHSEKENIFWQLGSAILKAIYHEATKALPSSISLRKRFLEVLGSVELAHSDELRIDILEDLKRDFSHDELYWDMMARLEIYGIDTITEETKHVFSKLKRAFQVYEESLNALPSVKMFSLFVKFWSDVTNPESTIQKIGIEVNGFSSFLKNAYEKAESAGCLIDELACQYISFCYLQAGRLNEAREEVEKLCDGKLSEAVSLWLLRISIELKCLASKTSSMSKEDLNYIFKILERVLNKLSLSKSEDLWFMALKLFSFHKAYFSRLVKMLEGALARCSSNCGSSISAAVVDKTLQCYGISQARILYKSFLSLPHPGLAFFKHCIELEKNLASIGDNAALGNARGLYESATQIYREDADLWRDYHSLEMKMGTSATANAVYWRSRKELKET</sequence>
<dbReference type="Pfam" id="PF08640">
    <property type="entry name" value="U3_assoc_6"/>
    <property type="match status" value="1"/>
</dbReference>
<dbReference type="Pfam" id="PF24892">
    <property type="entry name" value="UTP6_C"/>
    <property type="match status" value="1"/>
</dbReference>
<reference evidence="8 9" key="1">
    <citation type="journal article" date="2022" name="Nat. Plants">
        <title>Genomes of leafy and leafless Platanthera orchids illuminate the evolution of mycoheterotrophy.</title>
        <authorList>
            <person name="Li M.H."/>
            <person name="Liu K.W."/>
            <person name="Li Z."/>
            <person name="Lu H.C."/>
            <person name="Ye Q.L."/>
            <person name="Zhang D."/>
            <person name="Wang J.Y."/>
            <person name="Li Y.F."/>
            <person name="Zhong Z.M."/>
            <person name="Liu X."/>
            <person name="Yu X."/>
            <person name="Liu D.K."/>
            <person name="Tu X.D."/>
            <person name="Liu B."/>
            <person name="Hao Y."/>
            <person name="Liao X.Y."/>
            <person name="Jiang Y.T."/>
            <person name="Sun W.H."/>
            <person name="Chen J."/>
            <person name="Chen Y.Q."/>
            <person name="Ai Y."/>
            <person name="Zhai J.W."/>
            <person name="Wu S.S."/>
            <person name="Zhou Z."/>
            <person name="Hsiao Y.Y."/>
            <person name="Wu W.L."/>
            <person name="Chen Y.Y."/>
            <person name="Lin Y.F."/>
            <person name="Hsu J.L."/>
            <person name="Li C.Y."/>
            <person name="Wang Z.W."/>
            <person name="Zhao X."/>
            <person name="Zhong W.Y."/>
            <person name="Ma X.K."/>
            <person name="Ma L."/>
            <person name="Huang J."/>
            <person name="Chen G.Z."/>
            <person name="Huang M.Z."/>
            <person name="Huang L."/>
            <person name="Peng D.H."/>
            <person name="Luo Y.B."/>
            <person name="Zou S.Q."/>
            <person name="Chen S.P."/>
            <person name="Lan S."/>
            <person name="Tsai W.C."/>
            <person name="Van de Peer Y."/>
            <person name="Liu Z.J."/>
        </authorList>
    </citation>
    <scope>NUCLEOTIDE SEQUENCE [LARGE SCALE GENOMIC DNA]</scope>
    <source>
        <strain evidence="8">Lor287</strain>
    </source>
</reference>
<evidence type="ECO:0000256" key="2">
    <source>
        <dbReference type="ARBA" id="ARBA00010734"/>
    </source>
</evidence>
<comment type="subcellular location">
    <subcellularLocation>
        <location evidence="1">Nucleus</location>
        <location evidence="1">Nucleolus</location>
    </subcellularLocation>
</comment>
<proteinExistence type="inferred from homology"/>
<keyword evidence="4" id="KW-0677">Repeat</keyword>
<evidence type="ECO:0000259" key="7">
    <source>
        <dbReference type="Pfam" id="PF24892"/>
    </source>
</evidence>
<evidence type="ECO:0008006" key="10">
    <source>
        <dbReference type="Google" id="ProtNLM"/>
    </source>
</evidence>
<dbReference type="SMART" id="SM00386">
    <property type="entry name" value="HAT"/>
    <property type="match status" value="7"/>
</dbReference>
<evidence type="ECO:0000256" key="5">
    <source>
        <dbReference type="ARBA" id="ARBA00023242"/>
    </source>
</evidence>
<dbReference type="PANTHER" id="PTHR23271:SF1">
    <property type="entry name" value="U3 SMALL NUCLEOLAR RNA-ASSOCIATED PROTEIN 6 HOMOLOG"/>
    <property type="match status" value="1"/>
</dbReference>
<dbReference type="InterPro" id="IPR056907">
    <property type="entry name" value="UTP6_C"/>
</dbReference>
<evidence type="ECO:0000256" key="1">
    <source>
        <dbReference type="ARBA" id="ARBA00004604"/>
    </source>
</evidence>
<dbReference type="GO" id="GO:0032040">
    <property type="term" value="C:small-subunit processome"/>
    <property type="evidence" value="ECO:0007669"/>
    <property type="project" value="TreeGrafter"/>
</dbReference>
<evidence type="ECO:0000256" key="3">
    <source>
        <dbReference type="ARBA" id="ARBA00022552"/>
    </source>
</evidence>
<protein>
    <recommendedName>
        <fullName evidence="10">U3 small nucleolar RNA-associated protein 6</fullName>
    </recommendedName>
</protein>
<evidence type="ECO:0000256" key="4">
    <source>
        <dbReference type="ARBA" id="ARBA00022737"/>
    </source>
</evidence>
<organism evidence="8 9">
    <name type="scientific">Platanthera zijinensis</name>
    <dbReference type="NCBI Taxonomy" id="2320716"/>
    <lineage>
        <taxon>Eukaryota</taxon>
        <taxon>Viridiplantae</taxon>
        <taxon>Streptophyta</taxon>
        <taxon>Embryophyta</taxon>
        <taxon>Tracheophyta</taxon>
        <taxon>Spermatophyta</taxon>
        <taxon>Magnoliopsida</taxon>
        <taxon>Liliopsida</taxon>
        <taxon>Asparagales</taxon>
        <taxon>Orchidaceae</taxon>
        <taxon>Orchidoideae</taxon>
        <taxon>Orchideae</taxon>
        <taxon>Orchidinae</taxon>
        <taxon>Platanthera</taxon>
    </lineage>
</organism>
<evidence type="ECO:0000259" key="6">
    <source>
        <dbReference type="Pfam" id="PF08640"/>
    </source>
</evidence>
<dbReference type="InterPro" id="IPR011990">
    <property type="entry name" value="TPR-like_helical_dom_sf"/>
</dbReference>
<feature type="domain" description="U3 small nucleolar RNA-associated protein 6 N-terminal" evidence="6">
    <location>
        <begin position="9"/>
        <end position="82"/>
    </location>
</feature>
<dbReference type="InterPro" id="IPR003107">
    <property type="entry name" value="HAT"/>
</dbReference>
<keyword evidence="9" id="KW-1185">Reference proteome</keyword>
<dbReference type="GO" id="GO:0030515">
    <property type="term" value="F:snoRNA binding"/>
    <property type="evidence" value="ECO:0007669"/>
    <property type="project" value="InterPro"/>
</dbReference>
<keyword evidence="5" id="KW-0539">Nucleus</keyword>
<name>A0AAP0G6Q5_9ASPA</name>
<comment type="caution">
    <text evidence="8">The sequence shown here is derived from an EMBL/GenBank/DDBJ whole genome shotgun (WGS) entry which is preliminary data.</text>
</comment>
<dbReference type="AlphaFoldDB" id="A0AAP0G6Q5"/>
<dbReference type="InterPro" id="IPR055347">
    <property type="entry name" value="UTP6_N"/>
</dbReference>
<dbReference type="EMBL" id="JBBWWQ010000008">
    <property type="protein sequence ID" value="KAK8940889.1"/>
    <property type="molecule type" value="Genomic_DNA"/>
</dbReference>
<dbReference type="Proteomes" id="UP001418222">
    <property type="component" value="Unassembled WGS sequence"/>
</dbReference>
<evidence type="ECO:0000313" key="9">
    <source>
        <dbReference type="Proteomes" id="UP001418222"/>
    </source>
</evidence>
<dbReference type="PANTHER" id="PTHR23271">
    <property type="entry name" value="HEPATOCELLULAR CARCINOMA-ASSOCIATED ANTIGEN 66"/>
    <property type="match status" value="1"/>
</dbReference>
<dbReference type="InterPro" id="IPR013949">
    <property type="entry name" value="Utp6"/>
</dbReference>
<accession>A0AAP0G6Q5</accession>
<gene>
    <name evidence="8" type="ORF">KSP39_PZI010367</name>
</gene>
<keyword evidence="3" id="KW-0698">rRNA processing</keyword>
<feature type="domain" description="U3 small nucleolar RNA-associated protein 6 homolog C-terminal" evidence="7">
    <location>
        <begin position="360"/>
        <end position="647"/>
    </location>
</feature>
<dbReference type="SUPFAM" id="SSF48452">
    <property type="entry name" value="TPR-like"/>
    <property type="match status" value="1"/>
</dbReference>
<dbReference type="GO" id="GO:0000462">
    <property type="term" value="P:maturation of SSU-rRNA from tricistronic rRNA transcript (SSU-rRNA, 5.8S rRNA, LSU-rRNA)"/>
    <property type="evidence" value="ECO:0007669"/>
    <property type="project" value="InterPro"/>
</dbReference>
<dbReference type="GO" id="GO:0034388">
    <property type="term" value="C:Pwp2p-containing subcomplex of 90S preribosome"/>
    <property type="evidence" value="ECO:0007669"/>
    <property type="project" value="TreeGrafter"/>
</dbReference>